<organism evidence="3 5">
    <name type="scientific">Rotaria socialis</name>
    <dbReference type="NCBI Taxonomy" id="392032"/>
    <lineage>
        <taxon>Eukaryota</taxon>
        <taxon>Metazoa</taxon>
        <taxon>Spiralia</taxon>
        <taxon>Gnathifera</taxon>
        <taxon>Rotifera</taxon>
        <taxon>Eurotatoria</taxon>
        <taxon>Bdelloidea</taxon>
        <taxon>Philodinida</taxon>
        <taxon>Philodinidae</taxon>
        <taxon>Rotaria</taxon>
    </lineage>
</organism>
<evidence type="ECO:0000313" key="5">
    <source>
        <dbReference type="Proteomes" id="UP000663865"/>
    </source>
</evidence>
<keyword evidence="1" id="KW-0175">Coiled coil</keyword>
<evidence type="ECO:0000313" key="4">
    <source>
        <dbReference type="EMBL" id="CAF4494921.1"/>
    </source>
</evidence>
<dbReference type="PANTHER" id="PTHR19321:SF41">
    <property type="entry name" value="FASCETTO-RELATED"/>
    <property type="match status" value="1"/>
</dbReference>
<evidence type="ECO:0000256" key="2">
    <source>
        <dbReference type="SAM" id="MobiDB-lite"/>
    </source>
</evidence>
<dbReference type="PANTHER" id="PTHR19321">
    <property type="entry name" value="PROTEIN REGULATOR OF CYTOKINESIS 1 PRC1-RELATED"/>
    <property type="match status" value="1"/>
</dbReference>
<dbReference type="GO" id="GO:1990023">
    <property type="term" value="C:mitotic spindle midzone"/>
    <property type="evidence" value="ECO:0007669"/>
    <property type="project" value="TreeGrafter"/>
</dbReference>
<dbReference type="Gene3D" id="1.20.58.1520">
    <property type="match status" value="1"/>
</dbReference>
<evidence type="ECO:0000256" key="1">
    <source>
        <dbReference type="SAM" id="Coils"/>
    </source>
</evidence>
<feature type="compositionally biased region" description="Pro residues" evidence="2">
    <location>
        <begin position="480"/>
        <end position="489"/>
    </location>
</feature>
<accession>A0A818TDK7</accession>
<dbReference type="GO" id="GO:0051256">
    <property type="term" value="P:mitotic spindle midzone assembly"/>
    <property type="evidence" value="ECO:0007669"/>
    <property type="project" value="TreeGrafter"/>
</dbReference>
<dbReference type="EMBL" id="CAJNYV010004576">
    <property type="protein sequence ID" value="CAF3681663.1"/>
    <property type="molecule type" value="Genomic_DNA"/>
</dbReference>
<dbReference type="EMBL" id="CAJOBS010000097">
    <property type="protein sequence ID" value="CAF4494921.1"/>
    <property type="molecule type" value="Genomic_DNA"/>
</dbReference>
<proteinExistence type="predicted"/>
<dbReference type="Pfam" id="PF03999">
    <property type="entry name" value="MAP65_ASE1"/>
    <property type="match status" value="1"/>
</dbReference>
<dbReference type="Proteomes" id="UP000663838">
    <property type="component" value="Unassembled WGS sequence"/>
</dbReference>
<dbReference type="GO" id="GO:0008017">
    <property type="term" value="F:microtubule binding"/>
    <property type="evidence" value="ECO:0007669"/>
    <property type="project" value="InterPro"/>
</dbReference>
<feature type="region of interest" description="Disordered" evidence="2">
    <location>
        <begin position="479"/>
        <end position="527"/>
    </location>
</feature>
<feature type="region of interest" description="Disordered" evidence="2">
    <location>
        <begin position="450"/>
        <end position="469"/>
    </location>
</feature>
<comment type="caution">
    <text evidence="3">The sequence shown here is derived from an EMBL/GenBank/DDBJ whole genome shotgun (WGS) entry which is preliminary data.</text>
</comment>
<protein>
    <submittedName>
        <fullName evidence="3">Uncharacterized protein</fullName>
    </submittedName>
</protein>
<sequence length="527" mass="61525">MHLLGELADATWLRLEDLLKDLDEPDKERQAFIDDTRQFFEQRLSTYRDKRKELENSIEKLNEQMYQLFDKLQLPRTKYDNNQMTLIEKRKTINEKIDELTNMVLERDRKLIQLRQIVYIKAKLTENMHINIDEISSTNEAYSILSDLTSKLKKLKGDIQVLLDKIYSLNPDITLNNSTAAKSFLSLNDENELSWLNDNNPLTGRSLYTELLHDYEHLQEKLLTEVVHLRTELGQKEPLLSCDLKEELVNLRLRKRYLSLLSNFPHNLTPNSSLDEIRQTYEQLTASSRAQAREKLKRLWDQLDVPNDQRITPKTADNEDDYLSMNDEIHRLETYVESIRPLLTKIQKREWYKREMIEFEKHAADPARLRGSSTQLLKEERFRKELSREFPKLTDDLRFMVAEWEESIGKKIIYGGESYLETMNKEKLSVDFELLHLRLLTKCQVLVQGKSDQKISTENNNQSTSSTILSHHLTSALPSPISPLPPSISPLPQSISPLPPSPINKSSTSRIPTINSATTNRKLHKQT</sequence>
<dbReference type="GO" id="GO:0005737">
    <property type="term" value="C:cytoplasm"/>
    <property type="evidence" value="ECO:0007669"/>
    <property type="project" value="TreeGrafter"/>
</dbReference>
<gene>
    <name evidence="3" type="ORF">KIK155_LOCUS25379</name>
    <name evidence="4" type="ORF">TOA249_LOCUS2930</name>
</gene>
<evidence type="ECO:0000313" key="3">
    <source>
        <dbReference type="EMBL" id="CAF3681663.1"/>
    </source>
</evidence>
<name>A0A818TDK7_9BILA</name>
<feature type="compositionally biased region" description="Polar residues" evidence="2">
    <location>
        <begin position="504"/>
        <end position="520"/>
    </location>
</feature>
<dbReference type="Proteomes" id="UP000663865">
    <property type="component" value="Unassembled WGS sequence"/>
</dbReference>
<feature type="compositionally biased region" description="Low complexity" evidence="2">
    <location>
        <begin position="456"/>
        <end position="469"/>
    </location>
</feature>
<reference evidence="3" key="1">
    <citation type="submission" date="2021-02" db="EMBL/GenBank/DDBJ databases">
        <authorList>
            <person name="Nowell W R."/>
        </authorList>
    </citation>
    <scope>NUCLEOTIDE SEQUENCE</scope>
</reference>
<feature type="coiled-coil region" evidence="1">
    <location>
        <begin position="37"/>
        <end position="71"/>
    </location>
</feature>
<dbReference type="InterPro" id="IPR007145">
    <property type="entry name" value="MAP65_Ase1_PRC1"/>
</dbReference>
<dbReference type="AlphaFoldDB" id="A0A818TDK7"/>